<feature type="transmembrane region" description="Helical" evidence="1">
    <location>
        <begin position="119"/>
        <end position="145"/>
    </location>
</feature>
<dbReference type="HOGENOM" id="CLU_1668511_0_0_6"/>
<keyword evidence="1" id="KW-0472">Membrane</keyword>
<evidence type="ECO:0000313" key="3">
    <source>
        <dbReference type="Proteomes" id="UP000001231"/>
    </source>
</evidence>
<name>C7R674_KANKD</name>
<keyword evidence="1" id="KW-0812">Transmembrane</keyword>
<evidence type="ECO:0008006" key="4">
    <source>
        <dbReference type="Google" id="ProtNLM"/>
    </source>
</evidence>
<dbReference type="RefSeq" id="WP_012800020.1">
    <property type="nucleotide sequence ID" value="NC_013166.1"/>
</dbReference>
<protein>
    <recommendedName>
        <fullName evidence="4">Transmembrane protein</fullName>
    </recommendedName>
</protein>
<evidence type="ECO:0000256" key="1">
    <source>
        <dbReference type="SAM" id="Phobius"/>
    </source>
</evidence>
<organism evidence="2 3">
    <name type="scientific">Kangiella koreensis (strain DSM 16069 / JCM 12317 / KCTC 12182 / SW-125)</name>
    <dbReference type="NCBI Taxonomy" id="523791"/>
    <lineage>
        <taxon>Bacteria</taxon>
        <taxon>Pseudomonadati</taxon>
        <taxon>Pseudomonadota</taxon>
        <taxon>Gammaproteobacteria</taxon>
        <taxon>Kangiellales</taxon>
        <taxon>Kangiellaceae</taxon>
        <taxon>Kangiella</taxon>
    </lineage>
</organism>
<dbReference type="STRING" id="523791.Kkor_0083"/>
<feature type="transmembrane region" description="Helical" evidence="1">
    <location>
        <begin position="6"/>
        <end position="29"/>
    </location>
</feature>
<dbReference type="eggNOG" id="ENOG50326ZJ">
    <property type="taxonomic scope" value="Bacteria"/>
</dbReference>
<sequence length="154" mass="17117">MSKEIILMLHPTFGILALIAAVWVFVETLNASDANYSRIRSASVLVAILIWLTYIVGGYWYVTFYGGDKAIIKEGPWPFAHSFFMEAKEHLFLMLLLLATFLPIAAWGDIVKQIPRRKVVLWSSALVVLLTLTMEGAGAIISLGVKLALHAKQL</sequence>
<accession>C7R674</accession>
<dbReference type="InParanoid" id="C7R674"/>
<feature type="transmembrane region" description="Helical" evidence="1">
    <location>
        <begin position="41"/>
        <end position="62"/>
    </location>
</feature>
<dbReference type="Proteomes" id="UP000001231">
    <property type="component" value="Chromosome"/>
</dbReference>
<evidence type="ECO:0000313" key="2">
    <source>
        <dbReference type="EMBL" id="ACV25505.1"/>
    </source>
</evidence>
<dbReference type="OrthoDB" id="8594737at2"/>
<keyword evidence="3" id="KW-1185">Reference proteome</keyword>
<feature type="transmembrane region" description="Helical" evidence="1">
    <location>
        <begin position="90"/>
        <end position="107"/>
    </location>
</feature>
<dbReference type="EMBL" id="CP001707">
    <property type="protein sequence ID" value="ACV25505.1"/>
    <property type="molecule type" value="Genomic_DNA"/>
</dbReference>
<gene>
    <name evidence="2" type="ordered locus">Kkor_0083</name>
</gene>
<proteinExistence type="predicted"/>
<dbReference type="AlphaFoldDB" id="C7R674"/>
<keyword evidence="1" id="KW-1133">Transmembrane helix</keyword>
<dbReference type="KEGG" id="kko:Kkor_0083"/>
<reference evidence="2 3" key="1">
    <citation type="journal article" date="2009" name="Stand. Genomic Sci.">
        <title>Complete genome sequence of Kangiella koreensis type strain (SW-125).</title>
        <authorList>
            <person name="Han C."/>
            <person name="Sikorski J."/>
            <person name="Lapidus A."/>
            <person name="Nolan M."/>
            <person name="Glavina Del Rio T."/>
            <person name="Tice H."/>
            <person name="Cheng J.F."/>
            <person name="Lucas S."/>
            <person name="Chen F."/>
            <person name="Copeland A."/>
            <person name="Ivanova N."/>
            <person name="Mavromatis K."/>
            <person name="Ovchinnikova G."/>
            <person name="Pati A."/>
            <person name="Bruce D."/>
            <person name="Goodwin L."/>
            <person name="Pitluck S."/>
            <person name="Chen A."/>
            <person name="Palaniappan K."/>
            <person name="Land M."/>
            <person name="Hauser L."/>
            <person name="Chang Y.J."/>
            <person name="Jeffries C.D."/>
            <person name="Chain P."/>
            <person name="Saunders E."/>
            <person name="Brettin T."/>
            <person name="Goker M."/>
            <person name="Tindall B.J."/>
            <person name="Bristow J."/>
            <person name="Eisen J.A."/>
            <person name="Markowitz V."/>
            <person name="Hugenholtz P."/>
            <person name="Kyrpides N.C."/>
            <person name="Klenk H.P."/>
            <person name="Detter J.C."/>
        </authorList>
    </citation>
    <scope>NUCLEOTIDE SEQUENCE [LARGE SCALE GENOMIC DNA]</scope>
    <source>
        <strain evidence="3">DSM 16069 / KCTC 12182 / SW-125</strain>
    </source>
</reference>